<feature type="transmembrane region" description="Helical" evidence="8">
    <location>
        <begin position="193"/>
        <end position="214"/>
    </location>
</feature>
<keyword evidence="7 8" id="KW-0472">Membrane</keyword>
<feature type="transmembrane region" description="Helical" evidence="8">
    <location>
        <begin position="118"/>
        <end position="141"/>
    </location>
</feature>
<comment type="caution">
    <text evidence="9">The sequence shown here is derived from an EMBL/GenBank/DDBJ whole genome shotgun (WGS) entry which is preliminary data.</text>
</comment>
<keyword evidence="4" id="KW-1003">Cell membrane</keyword>
<reference evidence="9 10" key="1">
    <citation type="submission" date="2023-07" db="EMBL/GenBank/DDBJ databases">
        <title>Genomic Encyclopedia of Type Strains, Phase IV (KMG-IV): sequencing the most valuable type-strain genomes for metagenomic binning, comparative biology and taxonomic classification.</title>
        <authorList>
            <person name="Goeker M."/>
        </authorList>
    </citation>
    <scope>NUCLEOTIDE SEQUENCE [LARGE SCALE GENOMIC DNA]</scope>
    <source>
        <strain evidence="9 10">DSM 19619</strain>
    </source>
</reference>
<evidence type="ECO:0000256" key="4">
    <source>
        <dbReference type="ARBA" id="ARBA00022475"/>
    </source>
</evidence>
<comment type="subcellular location">
    <subcellularLocation>
        <location evidence="1">Cell membrane</location>
        <topology evidence="1">Multi-pass membrane protein</topology>
    </subcellularLocation>
</comment>
<dbReference type="PANTHER" id="PTHR36838">
    <property type="entry name" value="AUXIN EFFLUX CARRIER FAMILY PROTEIN"/>
    <property type="match status" value="1"/>
</dbReference>
<keyword evidence="3" id="KW-0813">Transport</keyword>
<feature type="transmembrane region" description="Helical" evidence="8">
    <location>
        <begin position="31"/>
        <end position="49"/>
    </location>
</feature>
<dbReference type="InterPro" id="IPR038770">
    <property type="entry name" value="Na+/solute_symporter_sf"/>
</dbReference>
<dbReference type="Proteomes" id="UP001242480">
    <property type="component" value="Unassembled WGS sequence"/>
</dbReference>
<evidence type="ECO:0000256" key="7">
    <source>
        <dbReference type="ARBA" id="ARBA00023136"/>
    </source>
</evidence>
<feature type="transmembrane region" description="Helical" evidence="8">
    <location>
        <begin position="254"/>
        <end position="275"/>
    </location>
</feature>
<accession>A0ABU0IZQ2</accession>
<name>A0ABU0IZQ2_9HYPH</name>
<evidence type="ECO:0000256" key="3">
    <source>
        <dbReference type="ARBA" id="ARBA00022448"/>
    </source>
</evidence>
<proteinExistence type="inferred from homology"/>
<evidence type="ECO:0000313" key="9">
    <source>
        <dbReference type="EMBL" id="MDQ0467497.1"/>
    </source>
</evidence>
<comment type="similarity">
    <text evidence="2">Belongs to the auxin efflux carrier (TC 2.A.69) family.</text>
</comment>
<feature type="transmembrane region" description="Helical" evidence="8">
    <location>
        <begin position="161"/>
        <end position="181"/>
    </location>
</feature>
<keyword evidence="6 8" id="KW-1133">Transmembrane helix</keyword>
<gene>
    <name evidence="9" type="ORF">QO011_000492</name>
</gene>
<dbReference type="PANTHER" id="PTHR36838:SF3">
    <property type="entry name" value="TRANSPORTER AUXIN EFFLUX CARRIER EC FAMILY"/>
    <property type="match status" value="1"/>
</dbReference>
<evidence type="ECO:0000256" key="1">
    <source>
        <dbReference type="ARBA" id="ARBA00004651"/>
    </source>
</evidence>
<evidence type="ECO:0000256" key="8">
    <source>
        <dbReference type="SAM" id="Phobius"/>
    </source>
</evidence>
<dbReference type="RefSeq" id="WP_307267175.1">
    <property type="nucleotide sequence ID" value="NZ_JAUSVX010000001.1"/>
</dbReference>
<dbReference type="InterPro" id="IPR004776">
    <property type="entry name" value="Mem_transp_PIN-like"/>
</dbReference>
<feature type="transmembrane region" description="Helical" evidence="8">
    <location>
        <begin position="61"/>
        <end position="80"/>
    </location>
</feature>
<dbReference type="EMBL" id="JAUSVX010000001">
    <property type="protein sequence ID" value="MDQ0467497.1"/>
    <property type="molecule type" value="Genomic_DNA"/>
</dbReference>
<evidence type="ECO:0000256" key="6">
    <source>
        <dbReference type="ARBA" id="ARBA00022989"/>
    </source>
</evidence>
<sequence>MTVVAPVFGLIGMGFLAARTRLVTERSGDGLAEYVFALAIPFLLFRTIVEADLPDALPWAYWAAYFIGVFAAWTSATVLARRLLGRSEAEGVIFGFAAGQANTVMVGVPLILKAVGEAAAAPLVLLLAIHLPVTMTVATLLFEGSALRPQERSGRRALLRVVRSIATHPILIGIGLGLLVRQTGLQPVGAAKTVVDLMAASAAPCSLIAMGIALDRYGIRGEWRAALAISVLKLVLHPLLVYVLARYVFALPPVWAAVGLLFAACPSGINVYLFATRMRTGEAVASAAVSLSTGLAVVTVSAWLVFLGAAR</sequence>
<feature type="transmembrane region" description="Helical" evidence="8">
    <location>
        <begin position="6"/>
        <end position="24"/>
    </location>
</feature>
<evidence type="ECO:0000256" key="5">
    <source>
        <dbReference type="ARBA" id="ARBA00022692"/>
    </source>
</evidence>
<keyword evidence="5 8" id="KW-0812">Transmembrane</keyword>
<dbReference type="Pfam" id="PF03547">
    <property type="entry name" value="Mem_trans"/>
    <property type="match status" value="1"/>
</dbReference>
<feature type="transmembrane region" description="Helical" evidence="8">
    <location>
        <begin position="92"/>
        <end position="112"/>
    </location>
</feature>
<feature type="transmembrane region" description="Helical" evidence="8">
    <location>
        <begin position="226"/>
        <end position="248"/>
    </location>
</feature>
<evidence type="ECO:0000256" key="2">
    <source>
        <dbReference type="ARBA" id="ARBA00010145"/>
    </source>
</evidence>
<protein>
    <submittedName>
        <fullName evidence="9">Permease</fullName>
    </submittedName>
</protein>
<keyword evidence="10" id="KW-1185">Reference proteome</keyword>
<feature type="transmembrane region" description="Helical" evidence="8">
    <location>
        <begin position="287"/>
        <end position="310"/>
    </location>
</feature>
<organism evidence="9 10">
    <name type="scientific">Labrys wisconsinensis</name>
    <dbReference type="NCBI Taxonomy" id="425677"/>
    <lineage>
        <taxon>Bacteria</taxon>
        <taxon>Pseudomonadati</taxon>
        <taxon>Pseudomonadota</taxon>
        <taxon>Alphaproteobacteria</taxon>
        <taxon>Hyphomicrobiales</taxon>
        <taxon>Xanthobacteraceae</taxon>
        <taxon>Labrys</taxon>
    </lineage>
</organism>
<evidence type="ECO:0000313" key="10">
    <source>
        <dbReference type="Proteomes" id="UP001242480"/>
    </source>
</evidence>
<dbReference type="Gene3D" id="1.20.1530.20">
    <property type="match status" value="1"/>
</dbReference>